<keyword evidence="1" id="KW-1133">Transmembrane helix</keyword>
<dbReference type="AlphaFoldDB" id="A0A7N0U1L0"/>
<keyword evidence="3" id="KW-1185">Reference proteome</keyword>
<keyword evidence="1" id="KW-0472">Membrane</keyword>
<evidence type="ECO:0000313" key="3">
    <source>
        <dbReference type="Proteomes" id="UP000594263"/>
    </source>
</evidence>
<feature type="transmembrane region" description="Helical" evidence="1">
    <location>
        <begin position="30"/>
        <end position="50"/>
    </location>
</feature>
<keyword evidence="1" id="KW-0812">Transmembrane</keyword>
<evidence type="ECO:0000256" key="1">
    <source>
        <dbReference type="SAM" id="Phobius"/>
    </source>
</evidence>
<name>A0A7N0U1L0_KALFE</name>
<sequence length="79" mass="9383">MSCRNKNCRVDCVHCPWRQRRHQKLEGRAYIIWLEIHYLIACFVVISSIILGSVSLISDFVILLLLKHNVYWLIENLTK</sequence>
<dbReference type="Gramene" id="Kaladp0051s0033.1.v1.1">
    <property type="protein sequence ID" value="Kaladp0051s0033.1.v1.1.CDS.1"/>
    <property type="gene ID" value="Kaladp0051s0033.v1.1"/>
</dbReference>
<evidence type="ECO:0000313" key="2">
    <source>
        <dbReference type="EnsemblPlants" id="Kaladp0051s0033.1.v1.1.CDS.1"/>
    </source>
</evidence>
<accession>A0A7N0U1L0</accession>
<dbReference type="EnsemblPlants" id="Kaladp0051s0033.1.v1.1">
    <property type="protein sequence ID" value="Kaladp0051s0033.1.v1.1.CDS.1"/>
    <property type="gene ID" value="Kaladp0051s0033.v1.1"/>
</dbReference>
<protein>
    <submittedName>
        <fullName evidence="2">Uncharacterized protein</fullName>
    </submittedName>
</protein>
<organism evidence="2 3">
    <name type="scientific">Kalanchoe fedtschenkoi</name>
    <name type="common">Lavender scallops</name>
    <name type="synonym">South American air plant</name>
    <dbReference type="NCBI Taxonomy" id="63787"/>
    <lineage>
        <taxon>Eukaryota</taxon>
        <taxon>Viridiplantae</taxon>
        <taxon>Streptophyta</taxon>
        <taxon>Embryophyta</taxon>
        <taxon>Tracheophyta</taxon>
        <taxon>Spermatophyta</taxon>
        <taxon>Magnoliopsida</taxon>
        <taxon>eudicotyledons</taxon>
        <taxon>Gunneridae</taxon>
        <taxon>Pentapetalae</taxon>
        <taxon>Saxifragales</taxon>
        <taxon>Crassulaceae</taxon>
        <taxon>Kalanchoe</taxon>
    </lineage>
</organism>
<proteinExistence type="predicted"/>
<dbReference type="Proteomes" id="UP000594263">
    <property type="component" value="Unplaced"/>
</dbReference>
<reference evidence="2" key="1">
    <citation type="submission" date="2021-01" db="UniProtKB">
        <authorList>
            <consortium name="EnsemblPlants"/>
        </authorList>
    </citation>
    <scope>IDENTIFICATION</scope>
</reference>